<protein>
    <recommendedName>
        <fullName evidence="1">F-box domain-containing protein</fullName>
    </recommendedName>
</protein>
<organism evidence="2 3">
    <name type="scientific">Aspergillus granulosus</name>
    <dbReference type="NCBI Taxonomy" id="176169"/>
    <lineage>
        <taxon>Eukaryota</taxon>
        <taxon>Fungi</taxon>
        <taxon>Dikarya</taxon>
        <taxon>Ascomycota</taxon>
        <taxon>Pezizomycotina</taxon>
        <taxon>Eurotiomycetes</taxon>
        <taxon>Eurotiomycetidae</taxon>
        <taxon>Eurotiales</taxon>
        <taxon>Aspergillaceae</taxon>
        <taxon>Aspergillus</taxon>
        <taxon>Aspergillus subgen. Nidulantes</taxon>
    </lineage>
</organism>
<comment type="caution">
    <text evidence="2">The sequence shown here is derived from an EMBL/GenBank/DDBJ whole genome shotgun (WGS) entry which is preliminary data.</text>
</comment>
<proteinExistence type="predicted"/>
<dbReference type="InterPro" id="IPR032675">
    <property type="entry name" value="LRR_dom_sf"/>
</dbReference>
<dbReference type="PROSITE" id="PS50181">
    <property type="entry name" value="FBOX"/>
    <property type="match status" value="1"/>
</dbReference>
<feature type="domain" description="F-box" evidence="1">
    <location>
        <begin position="1"/>
        <end position="43"/>
    </location>
</feature>
<accession>A0ABR4HU13</accession>
<dbReference type="InterPro" id="IPR001810">
    <property type="entry name" value="F-box_dom"/>
</dbReference>
<dbReference type="SUPFAM" id="SSF81383">
    <property type="entry name" value="F-box domain"/>
    <property type="match status" value="1"/>
</dbReference>
<evidence type="ECO:0000259" key="1">
    <source>
        <dbReference type="PROSITE" id="PS50181"/>
    </source>
</evidence>
<dbReference type="Proteomes" id="UP001610334">
    <property type="component" value="Unassembled WGS sequence"/>
</dbReference>
<reference evidence="2 3" key="1">
    <citation type="submission" date="2024-07" db="EMBL/GenBank/DDBJ databases">
        <title>Section-level genome sequencing and comparative genomics of Aspergillus sections Usti and Cavernicolus.</title>
        <authorList>
            <consortium name="Lawrence Berkeley National Laboratory"/>
            <person name="Nybo J.L."/>
            <person name="Vesth T.C."/>
            <person name="Theobald S."/>
            <person name="Frisvad J.C."/>
            <person name="Larsen T.O."/>
            <person name="Kjaerboelling I."/>
            <person name="Rothschild-Mancinelli K."/>
            <person name="Lyhne E.K."/>
            <person name="Kogle M.E."/>
            <person name="Barry K."/>
            <person name="Clum A."/>
            <person name="Na H."/>
            <person name="Ledsgaard L."/>
            <person name="Lin J."/>
            <person name="Lipzen A."/>
            <person name="Kuo A."/>
            <person name="Riley R."/>
            <person name="Mondo S."/>
            <person name="Labutti K."/>
            <person name="Haridas S."/>
            <person name="Pangalinan J."/>
            <person name="Salamov A.A."/>
            <person name="Simmons B.A."/>
            <person name="Magnuson J.K."/>
            <person name="Chen J."/>
            <person name="Drula E."/>
            <person name="Henrissat B."/>
            <person name="Wiebenga A."/>
            <person name="Lubbers R.J."/>
            <person name="Gomes A.C."/>
            <person name="Makela M.R."/>
            <person name="Stajich J."/>
            <person name="Grigoriev I.V."/>
            <person name="Mortensen U.H."/>
            <person name="De Vries R.P."/>
            <person name="Baker S.E."/>
            <person name="Andersen M.R."/>
        </authorList>
    </citation>
    <scope>NUCLEOTIDE SEQUENCE [LARGE SCALE GENOMIC DNA]</scope>
    <source>
        <strain evidence="2 3">CBS 588.65</strain>
    </source>
</reference>
<dbReference type="SUPFAM" id="SSF52047">
    <property type="entry name" value="RNI-like"/>
    <property type="match status" value="1"/>
</dbReference>
<dbReference type="EMBL" id="JBFXLT010000012">
    <property type="protein sequence ID" value="KAL2818880.1"/>
    <property type="molecule type" value="Genomic_DNA"/>
</dbReference>
<dbReference type="InterPro" id="IPR036047">
    <property type="entry name" value="F-box-like_dom_sf"/>
</dbReference>
<name>A0ABR4HU13_9EURO</name>
<evidence type="ECO:0000313" key="2">
    <source>
        <dbReference type="EMBL" id="KAL2818880.1"/>
    </source>
</evidence>
<sequence>MDRLPTELIHLITQFLSTPSRAALARASRRYYQLLRLYVYTDVFLDDSSLKRCSTSIFLQIIIHKPELALAVRSLHLDPWDTESDVKRRTEEVVAELQDAWDLNLFKKVVHENPRFAKDAQLWYKGLEMLNTDAFIALAMPRFANLRRLGIEYPYGCTFFDRVITEDFEGGSVVELFPKLEELHIAWYDTENGINARKATPFFSIPSLRKIDLDNSKVSDGLPAWIKLCRELKSFRFVYGGMTSMDTFTTSPFGDTLELHAKTLERLWIELTEPEDMCVDDDRPWIGSLANYTALKVLCMPLAILLNCWDAENDALSQGPTPTLAEVVPPSLEVLVLEIGECESAWLPGQLEHMLRTNRCPRLKLLVVSSWARVPWQEKFEGVRRLCGEAGVALKSHYARYLYSVWPPYSVAGVEPESEYWDSDEDGSAIVL</sequence>
<gene>
    <name evidence="2" type="ORF">BJX63DRAFT_428955</name>
</gene>
<dbReference type="Gene3D" id="3.80.10.10">
    <property type="entry name" value="Ribonuclease Inhibitor"/>
    <property type="match status" value="1"/>
</dbReference>
<evidence type="ECO:0000313" key="3">
    <source>
        <dbReference type="Proteomes" id="UP001610334"/>
    </source>
</evidence>
<keyword evidence="3" id="KW-1185">Reference proteome</keyword>